<sequence>MIKELTCITCPMGCQLTVVDKNDDGNFEVTGNTCKRGPKYAINELTNPTRVIPTTVVVRNAMLPRLPVKTAEPIPKGKIFDAMKVINQVVVDAPIKSGDIIIENLLGLGINVVSTKTMAKC</sequence>
<reference evidence="1" key="2">
    <citation type="submission" date="2020-10" db="EMBL/GenBank/DDBJ databases">
        <title>Comparative genomics of the Acetobacterium genus.</title>
        <authorList>
            <person name="Marshall C."/>
            <person name="May H."/>
            <person name="Norman S."/>
        </authorList>
    </citation>
    <scope>NUCLEOTIDE SEQUENCE</scope>
    <source>
        <strain evidence="1">DER-2019</strain>
    </source>
</reference>
<organism evidence="1 2">
    <name type="scientific">Acetobacterium paludosum</name>
    <dbReference type="NCBI Taxonomy" id="52693"/>
    <lineage>
        <taxon>Bacteria</taxon>
        <taxon>Bacillati</taxon>
        <taxon>Bacillota</taxon>
        <taxon>Clostridia</taxon>
        <taxon>Eubacteriales</taxon>
        <taxon>Eubacteriaceae</taxon>
        <taxon>Acetobacterium</taxon>
    </lineage>
</organism>
<dbReference type="SUPFAM" id="SSF160148">
    <property type="entry name" value="CPE0013-like"/>
    <property type="match status" value="1"/>
</dbReference>
<reference evidence="1" key="1">
    <citation type="submission" date="2019-10" db="EMBL/GenBank/DDBJ databases">
        <authorList>
            <person name="Ross D.E."/>
            <person name="Gulliver D."/>
        </authorList>
    </citation>
    <scope>NUCLEOTIDE SEQUENCE</scope>
    <source>
        <strain evidence="1">DER-2019</strain>
    </source>
</reference>
<dbReference type="Proteomes" id="UP000616595">
    <property type="component" value="Unassembled WGS sequence"/>
</dbReference>
<dbReference type="OrthoDB" id="9811531at2"/>
<proteinExistence type="predicted"/>
<keyword evidence="2" id="KW-1185">Reference proteome</keyword>
<dbReference type="AlphaFoldDB" id="A0A923HWW4"/>
<dbReference type="Pfam" id="PF07892">
    <property type="entry name" value="DUF1667"/>
    <property type="match status" value="1"/>
</dbReference>
<dbReference type="Gene3D" id="3.10.530.10">
    <property type="entry name" value="CPE0013-like"/>
    <property type="match status" value="1"/>
</dbReference>
<evidence type="ECO:0000313" key="2">
    <source>
        <dbReference type="Proteomes" id="UP000616595"/>
    </source>
</evidence>
<gene>
    <name evidence="1" type="ORF">GH810_10220</name>
</gene>
<protein>
    <submittedName>
        <fullName evidence="1">DUF1667 domain-containing protein</fullName>
    </submittedName>
</protein>
<evidence type="ECO:0000313" key="1">
    <source>
        <dbReference type="EMBL" id="MBC3888685.1"/>
    </source>
</evidence>
<dbReference type="EMBL" id="WJBD01000011">
    <property type="protein sequence ID" value="MBC3888685.1"/>
    <property type="molecule type" value="Genomic_DNA"/>
</dbReference>
<dbReference type="RefSeq" id="WP_148568184.1">
    <property type="nucleotide sequence ID" value="NZ_RXYA01000015.1"/>
</dbReference>
<comment type="caution">
    <text evidence="1">The sequence shown here is derived from an EMBL/GenBank/DDBJ whole genome shotgun (WGS) entry which is preliminary data.</text>
</comment>
<name>A0A923HWW4_9FIRM</name>
<dbReference type="PANTHER" id="PTHR39450:SF1">
    <property type="entry name" value="DUF1667 DOMAIN-CONTAINING PROTEIN"/>
    <property type="match status" value="1"/>
</dbReference>
<accession>A0A923HWW4</accession>
<dbReference type="InterPro" id="IPR012460">
    <property type="entry name" value="DUF1667"/>
</dbReference>
<dbReference type="InterPro" id="IPR036593">
    <property type="entry name" value="CPE0013-like_sf"/>
</dbReference>
<dbReference type="PANTHER" id="PTHR39450">
    <property type="entry name" value="MOLYBDOPTERIN OXIDOREDUCTASE, 4FE-4S CLUSTER-BINDING SUBUNIT"/>
    <property type="match status" value="1"/>
</dbReference>